<proteinExistence type="predicted"/>
<reference evidence="1 2" key="1">
    <citation type="submission" date="2021-07" db="EMBL/GenBank/DDBJ databases">
        <title>The Aristolochia fimbriata genome: insights into angiosperm evolution, floral development and chemical biosynthesis.</title>
        <authorList>
            <person name="Jiao Y."/>
        </authorList>
    </citation>
    <scope>NUCLEOTIDE SEQUENCE [LARGE SCALE GENOMIC DNA]</scope>
    <source>
        <strain evidence="1">IBCAS-2021</strain>
        <tissue evidence="1">Leaf</tissue>
    </source>
</reference>
<dbReference type="Proteomes" id="UP000825729">
    <property type="component" value="Unassembled WGS sequence"/>
</dbReference>
<dbReference type="EMBL" id="JAINDJ010000003">
    <property type="protein sequence ID" value="KAG9453473.1"/>
    <property type="molecule type" value="Genomic_DNA"/>
</dbReference>
<comment type="caution">
    <text evidence="1">The sequence shown here is derived from an EMBL/GenBank/DDBJ whole genome shotgun (WGS) entry which is preliminary data.</text>
</comment>
<sequence>MYSVERFLRKLKISVRNKARPEVEQVYYIDDPKNDGHWRVVEKFTMKNTFDMPKQSIVGNVEPMTYQQDTPTTHLNVIERDEIVGPLARADVPPEQTHSLAPRVYSFVGSQTFLDSIGVSVLIYLLHSSKCLHKVCVVHVVRLPSTYPYRKWVLPQHLQMMLNYHLLLPTYLKDEDLTNAYAYIQDKFAIDITNKDFKDIVHHMMMTTFRRYKGQLHTWFQEYHGEPQGRLTPYPGVSTDIWKNLCDIVFTSASYKKKTVRHKTGQMSFQRIYRDMRTYCSKDGMWGFGAEEKYNQMVEAKEGASETGSVDEATIVKNILGYMSGYIKG</sequence>
<keyword evidence="2" id="KW-1185">Reference proteome</keyword>
<name>A0AAV7EXC0_ARIFI</name>
<evidence type="ECO:0000313" key="2">
    <source>
        <dbReference type="Proteomes" id="UP000825729"/>
    </source>
</evidence>
<evidence type="ECO:0000313" key="1">
    <source>
        <dbReference type="EMBL" id="KAG9453473.1"/>
    </source>
</evidence>
<gene>
    <name evidence="1" type="ORF">H6P81_006377</name>
</gene>
<dbReference type="AlphaFoldDB" id="A0AAV7EXC0"/>
<protein>
    <submittedName>
        <fullName evidence="1">Uncharacterized protein</fullName>
    </submittedName>
</protein>
<accession>A0AAV7EXC0</accession>
<organism evidence="1 2">
    <name type="scientific">Aristolochia fimbriata</name>
    <name type="common">White veined hardy Dutchman's pipe vine</name>
    <dbReference type="NCBI Taxonomy" id="158543"/>
    <lineage>
        <taxon>Eukaryota</taxon>
        <taxon>Viridiplantae</taxon>
        <taxon>Streptophyta</taxon>
        <taxon>Embryophyta</taxon>
        <taxon>Tracheophyta</taxon>
        <taxon>Spermatophyta</taxon>
        <taxon>Magnoliopsida</taxon>
        <taxon>Magnoliidae</taxon>
        <taxon>Piperales</taxon>
        <taxon>Aristolochiaceae</taxon>
        <taxon>Aristolochia</taxon>
    </lineage>
</organism>